<dbReference type="PANTHER" id="PTHR35868:SF4">
    <property type="entry name" value="DUF2804 DOMAIN-CONTAINING PROTEIN"/>
    <property type="match status" value="1"/>
</dbReference>
<sequence>MLANAAHWAPKTLTSSAAPLRLIDDVGQPVFGHFDGPVSELGIEHFNYFNEMDKPASSWAKYFDYKQFQFVSITTPHYVIGVALADIRYVGSAFCYLYDIKTNQLIESNWLKPLGLGYQMSDSPMQGNANIKGAKGSIEFEIEQGRWHLRLKTLGIEADLTLQPDVLSLPMAMCNPTGYSGWTYTQKHNALKVTGRLVIHHEPQPLQRAIAGYDFSAGYMRRETSWRWASINSLTECGSLGLNLAAGVNETGCNENVFWIDGERHLLGPVHFKFQRQSTRKTDNMGLWQIYTDNGQLALSFKPKNCRQEKLNLGLLKSNFRQYIGYFDGYIIDNFGQKHLLNNVLGLTEDHFARW</sequence>
<gene>
    <name evidence="1" type="ORF">TUM4438_09580</name>
</gene>
<organism evidence="1 2">
    <name type="scientific">Shewanella sairae</name>
    <dbReference type="NCBI Taxonomy" id="190310"/>
    <lineage>
        <taxon>Bacteria</taxon>
        <taxon>Pseudomonadati</taxon>
        <taxon>Pseudomonadota</taxon>
        <taxon>Gammaproteobacteria</taxon>
        <taxon>Alteromonadales</taxon>
        <taxon>Shewanellaceae</taxon>
        <taxon>Shewanella</taxon>
    </lineage>
</organism>
<reference evidence="1" key="1">
    <citation type="submission" date="2021-05" db="EMBL/GenBank/DDBJ databases">
        <title>Molecular characterization for Shewanella algae harboring chromosomal blaOXA-55-like strains isolated from clinical and environment sample.</title>
        <authorList>
            <person name="Ohama Y."/>
            <person name="Aoki K."/>
            <person name="Harada S."/>
            <person name="Moriya K."/>
            <person name="Ishii Y."/>
            <person name="Tateda K."/>
        </authorList>
    </citation>
    <scope>NUCLEOTIDE SEQUENCE</scope>
    <source>
        <strain evidence="1">JCM 11563</strain>
    </source>
</reference>
<proteinExistence type="predicted"/>
<dbReference type="EMBL" id="BPEY01000011">
    <property type="protein sequence ID" value="GIU42621.1"/>
    <property type="molecule type" value="Genomic_DNA"/>
</dbReference>
<dbReference type="Pfam" id="PF10974">
    <property type="entry name" value="DUF2804"/>
    <property type="match status" value="1"/>
</dbReference>
<keyword evidence="2" id="KW-1185">Reference proteome</keyword>
<dbReference type="PANTHER" id="PTHR35868">
    <property type="entry name" value="DUF2804 DOMAIN-CONTAINING PROTEIN-RELATED"/>
    <property type="match status" value="1"/>
</dbReference>
<accession>A0ABQ4P508</accession>
<protein>
    <submittedName>
        <fullName evidence="1">DUF2804 domain-containing protein</fullName>
    </submittedName>
</protein>
<comment type="caution">
    <text evidence="1">The sequence shown here is derived from an EMBL/GenBank/DDBJ whole genome shotgun (WGS) entry which is preliminary data.</text>
</comment>
<dbReference type="RefSeq" id="WP_220780047.1">
    <property type="nucleotide sequence ID" value="NZ_BPEY01000011.1"/>
</dbReference>
<evidence type="ECO:0000313" key="1">
    <source>
        <dbReference type="EMBL" id="GIU42621.1"/>
    </source>
</evidence>
<dbReference type="InterPro" id="IPR021243">
    <property type="entry name" value="DUF2804"/>
</dbReference>
<name>A0ABQ4P508_9GAMM</name>
<dbReference type="Proteomes" id="UP000887104">
    <property type="component" value="Unassembled WGS sequence"/>
</dbReference>
<evidence type="ECO:0000313" key="2">
    <source>
        <dbReference type="Proteomes" id="UP000887104"/>
    </source>
</evidence>